<accession>A0A2H4S895</accession>
<proteinExistence type="inferred from homology"/>
<dbReference type="AlphaFoldDB" id="A0A2H4S895"/>
<dbReference type="GO" id="GO:0005506">
    <property type="term" value="F:iron ion binding"/>
    <property type="evidence" value="ECO:0007669"/>
    <property type="project" value="UniProtKB-UniRule"/>
</dbReference>
<evidence type="ECO:0000256" key="5">
    <source>
        <dbReference type="ARBA" id="ARBA00023004"/>
    </source>
</evidence>
<comment type="subcellular location">
    <subcellularLocation>
        <location evidence="8">Mitochondrion matrix</location>
    </subcellularLocation>
</comment>
<dbReference type="VEuPathDB" id="FungiDB:A9K55_003098"/>
<dbReference type="UniPathway" id="UPA00266"/>
<dbReference type="GO" id="GO:0016226">
    <property type="term" value="P:iron-sulfur cluster assembly"/>
    <property type="evidence" value="ECO:0007669"/>
    <property type="project" value="UniProtKB-UniRule"/>
</dbReference>
<dbReference type="InterPro" id="IPR011339">
    <property type="entry name" value="ISCU"/>
</dbReference>
<organism evidence="10 11">
    <name type="scientific">Cordyceps militaris</name>
    <name type="common">Caterpillar fungus</name>
    <name type="synonym">Clavaria militaris</name>
    <dbReference type="NCBI Taxonomy" id="73501"/>
    <lineage>
        <taxon>Eukaryota</taxon>
        <taxon>Fungi</taxon>
        <taxon>Dikarya</taxon>
        <taxon>Ascomycota</taxon>
        <taxon>Pezizomycotina</taxon>
        <taxon>Sordariomycetes</taxon>
        <taxon>Hypocreomycetidae</taxon>
        <taxon>Hypocreales</taxon>
        <taxon>Cordycipitaceae</taxon>
        <taxon>Cordyceps</taxon>
    </lineage>
</organism>
<evidence type="ECO:0000256" key="8">
    <source>
        <dbReference type="RuleBase" id="RU362089"/>
    </source>
</evidence>
<name>A0A2H4S895_CORMI</name>
<reference evidence="10 11" key="1">
    <citation type="journal article" date="2017" name="BMC Genomics">
        <title>Chromosome level assembly and secondary metabolite potential of the parasitic fungus Cordyceps militaris.</title>
        <authorList>
            <person name="Kramer G.J."/>
            <person name="Nodwell J.R."/>
        </authorList>
    </citation>
    <scope>NUCLEOTIDE SEQUENCE [LARGE SCALE GENOMIC DNA]</scope>
    <source>
        <strain evidence="10 11">ATCC 34164</strain>
    </source>
</reference>
<evidence type="ECO:0000256" key="4">
    <source>
        <dbReference type="ARBA" id="ARBA00022723"/>
    </source>
</evidence>
<dbReference type="GO" id="GO:0005759">
    <property type="term" value="C:mitochondrial matrix"/>
    <property type="evidence" value="ECO:0007669"/>
    <property type="project" value="UniProtKB-SubCell"/>
</dbReference>
<evidence type="ECO:0000313" key="11">
    <source>
        <dbReference type="Proteomes" id="UP000323067"/>
    </source>
</evidence>
<dbReference type="Gene3D" id="3.90.1010.10">
    <property type="match status" value="1"/>
</dbReference>
<comment type="function">
    <text evidence="8">Scaffold protein for the de novo synthesis of iron-sulfur (Fe-S) clusters within mitochondria, which is required for maturation of both mitochondrial and cytoplasmic [2Fe-2S] and [4Fe-4S] proteins.</text>
</comment>
<comment type="similarity">
    <text evidence="2 8">Belongs to the NifU family.</text>
</comment>
<dbReference type="PANTHER" id="PTHR10093">
    <property type="entry name" value="IRON-SULFUR CLUSTER ASSEMBLY ENZYME NIFU HOMOLOG"/>
    <property type="match status" value="1"/>
</dbReference>
<dbReference type="GO" id="GO:0051537">
    <property type="term" value="F:2 iron, 2 sulfur cluster binding"/>
    <property type="evidence" value="ECO:0007669"/>
    <property type="project" value="UniProtKB-KW"/>
</dbReference>
<dbReference type="InterPro" id="IPR002871">
    <property type="entry name" value="NIF_FeS_clus_asmbl_NifU_N"/>
</dbReference>
<evidence type="ECO:0000313" key="10">
    <source>
        <dbReference type="EMBL" id="ATY59324.1"/>
    </source>
</evidence>
<keyword evidence="6 8" id="KW-0411">Iron-sulfur</keyword>
<dbReference type="EMBL" id="CP023322">
    <property type="protein sequence ID" value="ATY59324.1"/>
    <property type="molecule type" value="Genomic_DNA"/>
</dbReference>
<evidence type="ECO:0000256" key="2">
    <source>
        <dbReference type="ARBA" id="ARBA00006420"/>
    </source>
</evidence>
<keyword evidence="5 8" id="KW-0408">Iron</keyword>
<comment type="pathway">
    <text evidence="1">Cofactor biosynthesis; iron-sulfur cluster biosynthesis.</text>
</comment>
<evidence type="ECO:0000259" key="9">
    <source>
        <dbReference type="Pfam" id="PF01592"/>
    </source>
</evidence>
<dbReference type="NCBIfam" id="TIGR01999">
    <property type="entry name" value="iscU"/>
    <property type="match status" value="1"/>
</dbReference>
<keyword evidence="3 8" id="KW-0001">2Fe-2S</keyword>
<protein>
    <recommendedName>
        <fullName evidence="8">Iron-sulfur cluster assembly protein</fullName>
    </recommendedName>
</protein>
<keyword evidence="8" id="KW-0809">Transit peptide</keyword>
<dbReference type="CDD" id="cd06664">
    <property type="entry name" value="IscU_like"/>
    <property type="match status" value="1"/>
</dbReference>
<dbReference type="Pfam" id="PF01592">
    <property type="entry name" value="NifU_N"/>
    <property type="match status" value="1"/>
</dbReference>
<dbReference type="OrthoDB" id="1925777at2759"/>
<evidence type="ECO:0000256" key="1">
    <source>
        <dbReference type="ARBA" id="ARBA00005151"/>
    </source>
</evidence>
<evidence type="ECO:0000256" key="3">
    <source>
        <dbReference type="ARBA" id="ARBA00022714"/>
    </source>
</evidence>
<keyword evidence="8" id="KW-0496">Mitochondrion</keyword>
<gene>
    <name evidence="10" type="ORF">A9K55_003098</name>
</gene>
<dbReference type="OMA" id="SMVTEMV"/>
<feature type="domain" description="NIF system FeS cluster assembly NifU N-terminal" evidence="9">
    <location>
        <begin position="50"/>
        <end position="173"/>
    </location>
</feature>
<dbReference type="Proteomes" id="UP000323067">
    <property type="component" value="Chromosome iv"/>
</dbReference>
<dbReference type="VEuPathDB" id="FungiDB:CCM_05719"/>
<keyword evidence="4 8" id="KW-0479">Metal-binding</keyword>
<dbReference type="SUPFAM" id="SSF82649">
    <property type="entry name" value="SufE/NifU"/>
    <property type="match status" value="1"/>
</dbReference>
<evidence type="ECO:0000256" key="7">
    <source>
        <dbReference type="ARBA" id="ARBA00034078"/>
    </source>
</evidence>
<dbReference type="FunFam" id="3.90.1010.10:FF:000005">
    <property type="entry name" value="Iron-sulfur cluster assembly protein"/>
    <property type="match status" value="1"/>
</dbReference>
<sequence length="199" mass="20885">MLSRTARFASGRALAAIGSSAARSTMSSALVRPTVAAAPMAVSVSARRSYHEKVLDHYSRPRNVGSMDKKDLDVGTGLVGAPACGDVMKLQIRVDPETNTISDVKFKTFGCGSAIASSSYLTELVRGMSLDDAGKVKNTEIAKELCLPPVKLHCSMLAEDAIKSAISDYYSKNPKVQTTNLGGTGLKMPMGATAEATPA</sequence>
<evidence type="ECO:0000256" key="6">
    <source>
        <dbReference type="ARBA" id="ARBA00023014"/>
    </source>
</evidence>
<comment type="cofactor">
    <cofactor evidence="7 8">
        <name>[2Fe-2S] cluster</name>
        <dbReference type="ChEBI" id="CHEBI:190135"/>
    </cofactor>
</comment>